<accession>A0A368BQF6</accession>
<gene>
    <name evidence="2" type="ORF">DBW98_00465</name>
</gene>
<evidence type="ECO:0000256" key="1">
    <source>
        <dbReference type="SAM" id="Phobius"/>
    </source>
</evidence>
<proteinExistence type="predicted"/>
<comment type="caution">
    <text evidence="2">The sequence shown here is derived from an EMBL/GenBank/DDBJ whole genome shotgun (WGS) entry which is preliminary data.</text>
</comment>
<keyword evidence="1" id="KW-0472">Membrane</keyword>
<keyword evidence="1" id="KW-1133">Transmembrane helix</keyword>
<protein>
    <submittedName>
        <fullName evidence="2">Uncharacterized protein</fullName>
    </submittedName>
</protein>
<dbReference type="EMBL" id="QOPC01000002">
    <property type="protein sequence ID" value="RCL39520.1"/>
    <property type="molecule type" value="Genomic_DNA"/>
</dbReference>
<reference evidence="2 3" key="1">
    <citation type="journal article" date="2018" name="Microbiome">
        <title>Fine metagenomic profile of the Mediterranean stratified and mixed water columns revealed by assembly and recruitment.</title>
        <authorList>
            <person name="Haro-Moreno J.M."/>
            <person name="Lopez-Perez M."/>
            <person name="De La Torre J.R."/>
            <person name="Picazo A."/>
            <person name="Camacho A."/>
            <person name="Rodriguez-Valera F."/>
        </authorList>
    </citation>
    <scope>NUCLEOTIDE SEQUENCE [LARGE SCALE GENOMIC DNA]</scope>
    <source>
        <strain evidence="2">MED-G84</strain>
    </source>
</reference>
<sequence length="1145" mass="130404">MKKLFFSSFIGVSIISWFFFLALLFINYFPSTFVKIIDNHFLTSLSVEFSNIENSGNLLNPSFHFYDFRVTQNKDLIIDSNEFKVGITLQPQTIFSPLSVHSLSIKDAYFDSSILSSPDTSQVPLINLSQAFSVSFQNLVVKNNNFSIEINGSIQGELFKSFSGQLSFLHGDNLSSIVVNAFENSYRFSLNLHSFQWFSLLPQFSPSFLQKLSFKLNALGQFKKNKSFIEGSFDSSKLLTNSMHVKANKGSFQFQSVQDFGTLKLSEFLNPLIDEEGPIQIDMKERSILVPNLFISPQILELSNPQLSNLVIENLFINFQDRYSYSGLIKDLDLKDVYFKEISNISGSFSGHGSETQFSLNSKNSFLRNKDNILIPISILGSGDYSFSNISLDAQIDNESSNINLALKFNPELDKPFSIELKSKNVSKKLIQFSLPQSYERVINFIDDKIFFERKNSIYFNYLSNGNFSSSILTSKILVNQSTVMIDTDSKINLLNPMIEFDNHSLYVFSPSGKINNFSYEEAHGFLDYKTNHLKFHSSHKLNPKSFSQPLVFSEKEFEFPSFKAINKGHIDISNQKFSNAISLQTNKVSLPITDSLDIQLNKANIYIVNLDLIHGLLPATFLNDETFIILNGFNLMEKYNLNFSSNINLELGKYIPNSSYFNIEGKELFYADLKIAKNLMPILDIFSDFKNTAFDSSLSQLIKNKSVSLPTKIVIENFADPSIKISNKMMDIHLRNLSNYDGYISIGKKLPLNFNYFREKSGMNLYIYSELITSKELNSFSMSKNESAQIDLNKLAFNFKTIKYFENTFSNVSGIFDFNNIETSGRLVGDDLNATFKMDKSGFMRLEFNNTDIPNADFISSSESTMNTNINSRLIMRDSSLGKLKIKELDVYLINNKNNFTANRIKLKSNLISISPLNEESIAFFSIDRSKPLYKIRGNYLIKDSDKIPYLKDLTDFSYFNGSLNLQWKELSTLSNIEGEVDFILKDLLVKETISNSRAFNLLGILNLRNILGKIANLDLTIDEFTSTRLSRVQGDFLFNKSKMRLASPLYVETNSAKMKWVGQINKSYKDRLNELDLNLDLRVLVGENIPWYAAILGGLPAIAGSAVINEIFEEDIDELTNYQYEILGTISKPKLIRIKSERL</sequence>
<evidence type="ECO:0000313" key="2">
    <source>
        <dbReference type="EMBL" id="RCL39520.1"/>
    </source>
</evidence>
<dbReference type="AlphaFoldDB" id="A0A368BQF6"/>
<organism evidence="2 3">
    <name type="scientific">SAR86 cluster bacterium</name>
    <dbReference type="NCBI Taxonomy" id="2030880"/>
    <lineage>
        <taxon>Bacteria</taxon>
        <taxon>Pseudomonadati</taxon>
        <taxon>Pseudomonadota</taxon>
        <taxon>Gammaproteobacteria</taxon>
        <taxon>SAR86 cluster</taxon>
    </lineage>
</organism>
<evidence type="ECO:0000313" key="3">
    <source>
        <dbReference type="Proteomes" id="UP000253032"/>
    </source>
</evidence>
<dbReference type="Proteomes" id="UP000253032">
    <property type="component" value="Unassembled WGS sequence"/>
</dbReference>
<keyword evidence="1" id="KW-0812">Transmembrane</keyword>
<name>A0A368BQF6_9GAMM</name>
<feature type="transmembrane region" description="Helical" evidence="1">
    <location>
        <begin position="9"/>
        <end position="29"/>
    </location>
</feature>